<protein>
    <recommendedName>
        <fullName evidence="2">asparagine synthase (glutamine-hydrolyzing)</fullName>
        <ecNumber evidence="2">6.3.5.4</ecNumber>
    </recommendedName>
</protein>
<keyword evidence="3" id="KW-0028">Amino-acid biosynthesis</keyword>
<dbReference type="EMBL" id="JAVRFD010000022">
    <property type="protein sequence ID" value="MDT0547884.1"/>
    <property type="molecule type" value="Genomic_DNA"/>
</dbReference>
<gene>
    <name evidence="6" type="ORF">RND15_35110</name>
</gene>
<dbReference type="PANTHER" id="PTHR43284">
    <property type="entry name" value="ASPARAGINE SYNTHETASE (GLUTAMINE-HYDROLYZING)"/>
    <property type="match status" value="1"/>
</dbReference>
<dbReference type="Pfam" id="PF00733">
    <property type="entry name" value="Asn_synthase"/>
    <property type="match status" value="1"/>
</dbReference>
<dbReference type="RefSeq" id="WP_311728423.1">
    <property type="nucleotide sequence ID" value="NZ_JAVRFD010000022.1"/>
</dbReference>
<keyword evidence="7" id="KW-1185">Reference proteome</keyword>
<evidence type="ECO:0000256" key="3">
    <source>
        <dbReference type="ARBA" id="ARBA00022888"/>
    </source>
</evidence>
<feature type="domain" description="Asparagine synthetase" evidence="5">
    <location>
        <begin position="211"/>
        <end position="576"/>
    </location>
</feature>
<evidence type="ECO:0000256" key="4">
    <source>
        <dbReference type="ARBA" id="ARBA00048741"/>
    </source>
</evidence>
<dbReference type="SUPFAM" id="SSF52402">
    <property type="entry name" value="Adenine nucleotide alpha hydrolases-like"/>
    <property type="match status" value="1"/>
</dbReference>
<proteinExistence type="predicted"/>
<evidence type="ECO:0000256" key="2">
    <source>
        <dbReference type="ARBA" id="ARBA00012737"/>
    </source>
</evidence>
<evidence type="ECO:0000313" key="6">
    <source>
        <dbReference type="EMBL" id="MDT0547884.1"/>
    </source>
</evidence>
<reference evidence="6" key="1">
    <citation type="submission" date="2024-05" db="EMBL/GenBank/DDBJ databases">
        <title>30 novel species of actinomycetes from the DSMZ collection.</title>
        <authorList>
            <person name="Nouioui I."/>
        </authorList>
    </citation>
    <scope>NUCLEOTIDE SEQUENCE</scope>
    <source>
        <strain evidence="6">DSM 41529</strain>
    </source>
</reference>
<dbReference type="Gene3D" id="3.40.50.620">
    <property type="entry name" value="HUPs"/>
    <property type="match status" value="1"/>
</dbReference>
<dbReference type="InterPro" id="IPR051786">
    <property type="entry name" value="ASN_synthetase/amidase"/>
</dbReference>
<dbReference type="InterPro" id="IPR001962">
    <property type="entry name" value="Asn_synthase"/>
</dbReference>
<sequence>MLKDTWWLILPDTEAAAALADRLGVRDLDCLRHASGRPWLLGRWRGAEAVTAEAGDARVAVLGRCPLTPEALRARVARLRDVREVEGAVGRVAGSYHVLASVGGRVWARGTASAACRLFTARVGGVPVTAPGADVPAGLLDSAPDHEMLAARLMDPPISWTALGGRTIWRHVRAVRPDEALLWERDGAQRTVRWWRPPAPELGLRAAAEGVRTALAEAVATCTAGGGTVSADLSGGLDSTSLCFLTAAQDEAELVTLRWEGVDAQNDDAVWARRAVAALPGATHLVVAQRETPDWFAGVDGMRLATEEPVAWARDVAKQSDVLERVGAHGSRLHLCGGGGDELFTPSPAHLTDLVRSHPLLVSRRLRRLRFDWRVGRTEALRAVCDRGGYQQWLHRAARDLTASQPAPSASQLGWQPPPRMPGWATPGAVRAAAAALEDAAARCPGPLAPQRSLHAVLSQVREGGNAIRQMNQALPGPRYAIPYTDDAVVAAALSVRPLEASVPGRFKPLLTEAMDGIVPREILRRTSKGRYGTDFYRALRRRRGEILALLDGSLLAKAGLIDPERLRRALRTHASVPELALVTHTVAGEIWLRSVAERPRPWPVQPNGGAR</sequence>
<comment type="pathway">
    <text evidence="1">Amino-acid biosynthesis; L-asparagine biosynthesis; L-asparagine from L-aspartate (L-Gln route): step 1/1.</text>
</comment>
<dbReference type="EC" id="6.3.5.4" evidence="2"/>
<dbReference type="Proteomes" id="UP001180754">
    <property type="component" value="Unassembled WGS sequence"/>
</dbReference>
<organism evidence="6 7">
    <name type="scientific">Streptomyces lonegramiae</name>
    <dbReference type="NCBI Taxonomy" id="3075524"/>
    <lineage>
        <taxon>Bacteria</taxon>
        <taxon>Bacillati</taxon>
        <taxon>Actinomycetota</taxon>
        <taxon>Actinomycetes</taxon>
        <taxon>Kitasatosporales</taxon>
        <taxon>Streptomycetaceae</taxon>
        <taxon>Streptomyces</taxon>
    </lineage>
</organism>
<evidence type="ECO:0000259" key="5">
    <source>
        <dbReference type="Pfam" id="PF00733"/>
    </source>
</evidence>
<comment type="catalytic activity">
    <reaction evidence="4">
        <text>L-aspartate + L-glutamine + ATP + H2O = L-asparagine + L-glutamate + AMP + diphosphate + H(+)</text>
        <dbReference type="Rhea" id="RHEA:12228"/>
        <dbReference type="ChEBI" id="CHEBI:15377"/>
        <dbReference type="ChEBI" id="CHEBI:15378"/>
        <dbReference type="ChEBI" id="CHEBI:29985"/>
        <dbReference type="ChEBI" id="CHEBI:29991"/>
        <dbReference type="ChEBI" id="CHEBI:30616"/>
        <dbReference type="ChEBI" id="CHEBI:33019"/>
        <dbReference type="ChEBI" id="CHEBI:58048"/>
        <dbReference type="ChEBI" id="CHEBI:58359"/>
        <dbReference type="ChEBI" id="CHEBI:456215"/>
        <dbReference type="EC" id="6.3.5.4"/>
    </reaction>
</comment>
<comment type="caution">
    <text evidence="6">The sequence shown here is derived from an EMBL/GenBank/DDBJ whole genome shotgun (WGS) entry which is preliminary data.</text>
</comment>
<evidence type="ECO:0000256" key="1">
    <source>
        <dbReference type="ARBA" id="ARBA00005187"/>
    </source>
</evidence>
<dbReference type="PANTHER" id="PTHR43284:SF1">
    <property type="entry name" value="ASPARAGINE SYNTHETASE"/>
    <property type="match status" value="1"/>
</dbReference>
<accession>A0ABU2XPN2</accession>
<name>A0ABU2XPN2_9ACTN</name>
<keyword evidence="3" id="KW-0061">Asparagine biosynthesis</keyword>
<dbReference type="InterPro" id="IPR014729">
    <property type="entry name" value="Rossmann-like_a/b/a_fold"/>
</dbReference>
<evidence type="ECO:0000313" key="7">
    <source>
        <dbReference type="Proteomes" id="UP001180754"/>
    </source>
</evidence>